<sequence>MCEEVFIEKLSLDNVTEIVLIVDKYETYQRLRDCVKKFLSSNAEEVSNLDNFATIIQILSRTLLIEVTCKVMIQSLDFR</sequence>
<comment type="caution">
    <text evidence="1">The sequence shown here is derived from an EMBL/GenBank/DDBJ whole genome shotgun (WGS) entry which is preliminary data.</text>
</comment>
<evidence type="ECO:0000313" key="1">
    <source>
        <dbReference type="EMBL" id="OXU30767.1"/>
    </source>
</evidence>
<dbReference type="Proteomes" id="UP000215335">
    <property type="component" value="Unassembled WGS sequence"/>
</dbReference>
<evidence type="ECO:0000313" key="2">
    <source>
        <dbReference type="Proteomes" id="UP000215335"/>
    </source>
</evidence>
<accession>A0A232FKB6</accession>
<dbReference type="EMBL" id="NNAY01000123">
    <property type="protein sequence ID" value="OXU30767.1"/>
    <property type="molecule type" value="Genomic_DNA"/>
</dbReference>
<protein>
    <submittedName>
        <fullName evidence="1">Uncharacterized protein</fullName>
    </submittedName>
</protein>
<keyword evidence="2" id="KW-1185">Reference proteome</keyword>
<reference evidence="1 2" key="1">
    <citation type="journal article" date="2017" name="Curr. Biol.">
        <title>The Evolution of Venom by Co-option of Single-Copy Genes.</title>
        <authorList>
            <person name="Martinson E.O."/>
            <person name="Mrinalini"/>
            <person name="Kelkar Y.D."/>
            <person name="Chang C.H."/>
            <person name="Werren J.H."/>
        </authorList>
    </citation>
    <scope>NUCLEOTIDE SEQUENCE [LARGE SCALE GENOMIC DNA]</scope>
    <source>
        <strain evidence="1 2">Alberta</strain>
        <tissue evidence="1">Whole body</tissue>
    </source>
</reference>
<proteinExistence type="predicted"/>
<organism evidence="1 2">
    <name type="scientific">Trichomalopsis sarcophagae</name>
    <dbReference type="NCBI Taxonomy" id="543379"/>
    <lineage>
        <taxon>Eukaryota</taxon>
        <taxon>Metazoa</taxon>
        <taxon>Ecdysozoa</taxon>
        <taxon>Arthropoda</taxon>
        <taxon>Hexapoda</taxon>
        <taxon>Insecta</taxon>
        <taxon>Pterygota</taxon>
        <taxon>Neoptera</taxon>
        <taxon>Endopterygota</taxon>
        <taxon>Hymenoptera</taxon>
        <taxon>Apocrita</taxon>
        <taxon>Proctotrupomorpha</taxon>
        <taxon>Chalcidoidea</taxon>
        <taxon>Pteromalidae</taxon>
        <taxon>Pteromalinae</taxon>
        <taxon>Trichomalopsis</taxon>
    </lineage>
</organism>
<dbReference type="AlphaFoldDB" id="A0A232FKB6"/>
<gene>
    <name evidence="1" type="ORF">TSAR_013233</name>
</gene>
<name>A0A232FKB6_9HYME</name>